<organism evidence="1 2">
    <name type="scientific">Falsiroseomonas tokyonensis</name>
    <dbReference type="NCBI Taxonomy" id="430521"/>
    <lineage>
        <taxon>Bacteria</taxon>
        <taxon>Pseudomonadati</taxon>
        <taxon>Pseudomonadota</taxon>
        <taxon>Alphaproteobacteria</taxon>
        <taxon>Acetobacterales</taxon>
        <taxon>Roseomonadaceae</taxon>
        <taxon>Falsiroseomonas</taxon>
    </lineage>
</organism>
<proteinExistence type="predicted"/>
<dbReference type="InterPro" id="IPR029063">
    <property type="entry name" value="SAM-dependent_MTases_sf"/>
</dbReference>
<name>A0ABV7C3V2_9PROT</name>
<comment type="caution">
    <text evidence="1">The sequence shown here is derived from an EMBL/GenBank/DDBJ whole genome shotgun (WGS) entry which is preliminary data.</text>
</comment>
<dbReference type="GO" id="GO:0008168">
    <property type="term" value="F:methyltransferase activity"/>
    <property type="evidence" value="ECO:0007669"/>
    <property type="project" value="UniProtKB-KW"/>
</dbReference>
<evidence type="ECO:0000313" key="1">
    <source>
        <dbReference type="EMBL" id="MFC3003699.1"/>
    </source>
</evidence>
<keyword evidence="2" id="KW-1185">Reference proteome</keyword>
<feature type="non-terminal residue" evidence="1">
    <location>
        <position position="1"/>
    </location>
</feature>
<sequence length="64" mass="6879">GTTIIAGQRTGRRVRAIELAPAYVDLAVARWRMLHPDMPVTLADDGRDYDAVAAARTEVTANAA</sequence>
<dbReference type="SUPFAM" id="SSF53335">
    <property type="entry name" value="S-adenosyl-L-methionine-dependent methyltransferases"/>
    <property type="match status" value="1"/>
</dbReference>
<dbReference type="Proteomes" id="UP001595420">
    <property type="component" value="Unassembled WGS sequence"/>
</dbReference>
<accession>A0ABV7C3V2</accession>
<keyword evidence="1" id="KW-0808">Transferase</keyword>
<gene>
    <name evidence="1" type="ORF">ACFOD3_27650</name>
</gene>
<dbReference type="EMBL" id="JBHRSB010000014">
    <property type="protein sequence ID" value="MFC3003699.1"/>
    <property type="molecule type" value="Genomic_DNA"/>
</dbReference>
<evidence type="ECO:0000313" key="2">
    <source>
        <dbReference type="Proteomes" id="UP001595420"/>
    </source>
</evidence>
<keyword evidence="1" id="KW-0489">Methyltransferase</keyword>
<reference evidence="2" key="1">
    <citation type="journal article" date="2019" name="Int. J. Syst. Evol. Microbiol.">
        <title>The Global Catalogue of Microorganisms (GCM) 10K type strain sequencing project: providing services to taxonomists for standard genome sequencing and annotation.</title>
        <authorList>
            <consortium name="The Broad Institute Genomics Platform"/>
            <consortium name="The Broad Institute Genome Sequencing Center for Infectious Disease"/>
            <person name="Wu L."/>
            <person name="Ma J."/>
        </authorList>
    </citation>
    <scope>NUCLEOTIDE SEQUENCE [LARGE SCALE GENOMIC DNA]</scope>
    <source>
        <strain evidence="2">CGMCC 1.16855</strain>
    </source>
</reference>
<dbReference type="GO" id="GO:0032259">
    <property type="term" value="P:methylation"/>
    <property type="evidence" value="ECO:0007669"/>
    <property type="project" value="UniProtKB-KW"/>
</dbReference>
<protein>
    <submittedName>
        <fullName evidence="1">DNA modification methylase</fullName>
    </submittedName>
</protein>